<dbReference type="PhylomeDB" id="T1JPD8"/>
<dbReference type="NCBIfam" id="TIGR02097">
    <property type="entry name" value="yccV"/>
    <property type="match status" value="1"/>
</dbReference>
<dbReference type="Proteomes" id="UP000014500">
    <property type="component" value="Unassembled WGS sequence"/>
</dbReference>
<dbReference type="eggNOG" id="KOG1426">
    <property type="taxonomic scope" value="Eukaryota"/>
</dbReference>
<reference evidence="2" key="2">
    <citation type="submission" date="2015-02" db="UniProtKB">
        <authorList>
            <consortium name="EnsemblMetazoa"/>
        </authorList>
    </citation>
    <scope>IDENTIFICATION</scope>
</reference>
<dbReference type="PANTHER" id="PTHR48439">
    <property type="entry name" value="HEMIMETHYLATED DNA-BINDING DOMAIN-CONTAINING PROTEIN"/>
    <property type="match status" value="1"/>
</dbReference>
<dbReference type="GO" id="GO:0003677">
    <property type="term" value="F:DNA binding"/>
    <property type="evidence" value="ECO:0007669"/>
    <property type="project" value="InterPro"/>
</dbReference>
<dbReference type="EMBL" id="JH431526">
    <property type="status" value="NOT_ANNOTATED_CDS"/>
    <property type="molecule type" value="Genomic_DNA"/>
</dbReference>
<dbReference type="InterPro" id="IPR053189">
    <property type="entry name" value="Clp_protease_adapter_ClpF"/>
</dbReference>
<evidence type="ECO:0000313" key="2">
    <source>
        <dbReference type="EnsemblMetazoa" id="SMAR015715-PA"/>
    </source>
</evidence>
<protein>
    <recommendedName>
        <fullName evidence="1">Hemimethylated DNA-binding domain-containing protein</fullName>
    </recommendedName>
</protein>
<dbReference type="InterPro" id="IPR011722">
    <property type="entry name" value="Hemimethylated_DNA-bd_dom"/>
</dbReference>
<dbReference type="HOGENOM" id="CLU_1951481_0_0_1"/>
<organism evidence="2 3">
    <name type="scientific">Strigamia maritima</name>
    <name type="common">European centipede</name>
    <name type="synonym">Geophilus maritimus</name>
    <dbReference type="NCBI Taxonomy" id="126957"/>
    <lineage>
        <taxon>Eukaryota</taxon>
        <taxon>Metazoa</taxon>
        <taxon>Ecdysozoa</taxon>
        <taxon>Arthropoda</taxon>
        <taxon>Myriapoda</taxon>
        <taxon>Chilopoda</taxon>
        <taxon>Pleurostigmophora</taxon>
        <taxon>Geophilomorpha</taxon>
        <taxon>Linotaeniidae</taxon>
        <taxon>Strigamia</taxon>
    </lineage>
</organism>
<keyword evidence="3" id="KW-1185">Reference proteome</keyword>
<dbReference type="InterPro" id="IPR036623">
    <property type="entry name" value="Hemimethylated_DNA-bd_sf"/>
</dbReference>
<sequence>MDILQAESMTIRSPRGKNVHFRVGQVIRHKLGNYNGVIIGWDAEAKAPQSWLYKHYPREDVSFYSSHPHYLILVDERDRIKTRMYERQPFLVAMKNTKIVHKSIDAYFDGFDGAQYIPKESLRNLYPDD</sequence>
<name>T1JPD8_STRMM</name>
<evidence type="ECO:0000313" key="3">
    <source>
        <dbReference type="Proteomes" id="UP000014500"/>
    </source>
</evidence>
<dbReference type="Gene3D" id="2.30.30.390">
    <property type="entry name" value="Hemimethylated DNA-binding domain"/>
    <property type="match status" value="1"/>
</dbReference>
<dbReference type="EnsemblMetazoa" id="SMAR015715-RA">
    <property type="protein sequence ID" value="SMAR015715-PA"/>
    <property type="gene ID" value="SMAR015715"/>
</dbReference>
<evidence type="ECO:0000259" key="1">
    <source>
        <dbReference type="SMART" id="SM00992"/>
    </source>
</evidence>
<dbReference type="SMART" id="SM00992">
    <property type="entry name" value="YccV-like"/>
    <property type="match status" value="1"/>
</dbReference>
<dbReference type="AlphaFoldDB" id="T1JPD8"/>
<accession>T1JPD8</accession>
<proteinExistence type="predicted"/>
<dbReference type="PANTHER" id="PTHR48439:SF1">
    <property type="entry name" value="HEMIMETHYLATED DNA-BINDING DOMAIN-CONTAINING PROTEIN"/>
    <property type="match status" value="1"/>
</dbReference>
<feature type="domain" description="Hemimethylated DNA-binding" evidence="1">
    <location>
        <begin position="18"/>
        <end position="119"/>
    </location>
</feature>
<dbReference type="Pfam" id="PF08755">
    <property type="entry name" value="YccV-like"/>
    <property type="match status" value="1"/>
</dbReference>
<dbReference type="OMA" id="INHYFES"/>
<reference evidence="3" key="1">
    <citation type="submission" date="2011-05" db="EMBL/GenBank/DDBJ databases">
        <authorList>
            <person name="Richards S.R."/>
            <person name="Qu J."/>
            <person name="Jiang H."/>
            <person name="Jhangiani S.N."/>
            <person name="Agravi P."/>
            <person name="Goodspeed R."/>
            <person name="Gross S."/>
            <person name="Mandapat C."/>
            <person name="Jackson L."/>
            <person name="Mathew T."/>
            <person name="Pu L."/>
            <person name="Thornton R."/>
            <person name="Saada N."/>
            <person name="Wilczek-Boney K.B."/>
            <person name="Lee S."/>
            <person name="Kovar C."/>
            <person name="Wu Y."/>
            <person name="Scherer S.E."/>
            <person name="Worley K.C."/>
            <person name="Muzny D.M."/>
            <person name="Gibbs R."/>
        </authorList>
    </citation>
    <scope>NUCLEOTIDE SEQUENCE</scope>
    <source>
        <strain evidence="3">Brora</strain>
    </source>
</reference>
<dbReference type="SUPFAM" id="SSF141255">
    <property type="entry name" value="YccV-like"/>
    <property type="match status" value="1"/>
</dbReference>
<dbReference type="STRING" id="126957.T1JPD8"/>